<dbReference type="GO" id="GO:0016887">
    <property type="term" value="F:ATP hydrolysis activity"/>
    <property type="evidence" value="ECO:0007669"/>
    <property type="project" value="InterPro"/>
</dbReference>
<keyword evidence="3 5" id="KW-0227">DNA damage</keyword>
<feature type="domain" description="DNA mismatch repair protein S5" evidence="7">
    <location>
        <begin position="208"/>
        <end position="326"/>
    </location>
</feature>
<dbReference type="GO" id="GO:0005524">
    <property type="term" value="F:ATP binding"/>
    <property type="evidence" value="ECO:0007669"/>
    <property type="project" value="InterPro"/>
</dbReference>
<comment type="similarity">
    <text evidence="1 5">Belongs to the DNA mismatch repair MutL/HexB family.</text>
</comment>
<dbReference type="CDD" id="cd00782">
    <property type="entry name" value="MutL_Trans"/>
    <property type="match status" value="1"/>
</dbReference>
<dbReference type="InterPro" id="IPR042121">
    <property type="entry name" value="MutL_C_regsub"/>
</dbReference>
<dbReference type="Pfam" id="PF02518">
    <property type="entry name" value="HATPase_c"/>
    <property type="match status" value="1"/>
</dbReference>
<dbReference type="InterPro" id="IPR036890">
    <property type="entry name" value="HATPase_C_sf"/>
</dbReference>
<name>A0A1I2INK5_9BACT</name>
<dbReference type="CDD" id="cd16926">
    <property type="entry name" value="HATPase_MutL-MLH-PMS-like"/>
    <property type="match status" value="1"/>
</dbReference>
<dbReference type="GO" id="GO:0140664">
    <property type="term" value="F:ATP-dependent DNA damage sensor activity"/>
    <property type="evidence" value="ECO:0007669"/>
    <property type="project" value="InterPro"/>
</dbReference>
<dbReference type="Gene3D" id="3.30.565.10">
    <property type="entry name" value="Histidine kinase-like ATPase, C-terminal domain"/>
    <property type="match status" value="1"/>
</dbReference>
<dbReference type="GO" id="GO:0030983">
    <property type="term" value="F:mismatched DNA binding"/>
    <property type="evidence" value="ECO:0007669"/>
    <property type="project" value="InterPro"/>
</dbReference>
<dbReference type="PROSITE" id="PS00058">
    <property type="entry name" value="DNA_MISMATCH_REPAIR_1"/>
    <property type="match status" value="1"/>
</dbReference>
<evidence type="ECO:0000256" key="3">
    <source>
        <dbReference type="ARBA" id="ARBA00022763"/>
    </source>
</evidence>
<sequence length="613" mass="69690">MNIIRLLPDSLANQIAAGEVVQRPASVVKELLENAIDAGSSHIQLIIKEAGKTLIQVIDDGCGMSETDARMCFERHATSKIRTVDDLFQIRTLGFRGEALASIAAVAQVEMKTRIPEEELGTFISLAGSQVTEQKPIQCAKGTSIAVKNLFYNVPARRNFLKSNPIELKHIIDEFQRVALINPDIEFTFFHNDIEVYQLRKGKLAHRIVGLFGKNYKQILIPCEEELTNMRVKGYIGRPESAKRTRGEQFFFVNQRFIKHSYLNHAVVTAFEGLLPEDSFPFYVLIIDTDPQKIDVNVHPTKTEIKFEDERTAYALVRAAVCKALGKHHLAPKMDFDLDTNFTNIGNLQHNEEEHQIDWQKELGDLPLTEQSNSYSQFRNTTRQQSNLQHWEELYSFDDEMRKVLESKKAETLTFESRLESSVTQEQAEGKKVFQLHNRFIISQIKSGILLIDQQAAHERILYEKFLQNIQGGKGTVQRLLFPEIVSLSPVDIALLNEMEWELRNLGFDYLIKDNSLIISGTPANLPVSVEAMLIEELIEQSKHQAHLKLNKAEKIAYTMSKRLSIGLSTPLSEIEISSLIDQLFACSNPNYAPDGKKIFKTLTVSEIENLLY</sequence>
<dbReference type="SUPFAM" id="SSF54211">
    <property type="entry name" value="Ribosomal protein S5 domain 2-like"/>
    <property type="match status" value="1"/>
</dbReference>
<dbReference type="InterPro" id="IPR038973">
    <property type="entry name" value="MutL/Mlh/Pms-like"/>
</dbReference>
<dbReference type="SUPFAM" id="SSF118116">
    <property type="entry name" value="DNA mismatch repair protein MutL"/>
    <property type="match status" value="1"/>
</dbReference>
<keyword evidence="9" id="KW-1185">Reference proteome</keyword>
<dbReference type="NCBIfam" id="TIGR00585">
    <property type="entry name" value="mutl"/>
    <property type="match status" value="1"/>
</dbReference>
<dbReference type="InterPro" id="IPR014721">
    <property type="entry name" value="Ribsml_uS5_D2-typ_fold_subgr"/>
</dbReference>
<evidence type="ECO:0000256" key="1">
    <source>
        <dbReference type="ARBA" id="ARBA00006082"/>
    </source>
</evidence>
<dbReference type="Pfam" id="PF01119">
    <property type="entry name" value="DNA_mis_repair"/>
    <property type="match status" value="1"/>
</dbReference>
<comment type="function">
    <text evidence="5">This protein is involved in the repair of mismatches in DNA. It is required for dam-dependent methyl-directed DNA mismatch repair. May act as a 'molecular matchmaker', a protein that promotes the formation of a stable complex between two or more DNA-binding proteins in an ATP-dependent manner without itself being part of a final effector complex.</text>
</comment>
<dbReference type="EMBL" id="FONY01000034">
    <property type="protein sequence ID" value="SFF44002.1"/>
    <property type="molecule type" value="Genomic_DNA"/>
</dbReference>
<dbReference type="OrthoDB" id="9763467at2"/>
<dbReference type="Gene3D" id="3.30.230.10">
    <property type="match status" value="1"/>
</dbReference>
<proteinExistence type="inferred from homology"/>
<evidence type="ECO:0000256" key="2">
    <source>
        <dbReference type="ARBA" id="ARBA00021975"/>
    </source>
</evidence>
<dbReference type="InterPro" id="IPR042120">
    <property type="entry name" value="MutL_C_dimsub"/>
</dbReference>
<dbReference type="FunFam" id="3.30.565.10:FF:000003">
    <property type="entry name" value="DNA mismatch repair endonuclease MutL"/>
    <property type="match status" value="1"/>
</dbReference>
<evidence type="ECO:0000256" key="4">
    <source>
        <dbReference type="ARBA" id="ARBA00023204"/>
    </source>
</evidence>
<dbReference type="InterPro" id="IPR020568">
    <property type="entry name" value="Ribosomal_Su5_D2-typ_SF"/>
</dbReference>
<dbReference type="SMART" id="SM01340">
    <property type="entry name" value="DNA_mis_repair"/>
    <property type="match status" value="1"/>
</dbReference>
<evidence type="ECO:0000259" key="6">
    <source>
        <dbReference type="SMART" id="SM00853"/>
    </source>
</evidence>
<dbReference type="InterPro" id="IPR003594">
    <property type="entry name" value="HATPase_dom"/>
</dbReference>
<evidence type="ECO:0000256" key="5">
    <source>
        <dbReference type="HAMAP-Rule" id="MF_00149"/>
    </source>
</evidence>
<dbReference type="InterPro" id="IPR037198">
    <property type="entry name" value="MutL_C_sf"/>
</dbReference>
<dbReference type="GO" id="GO:0006298">
    <property type="term" value="P:mismatch repair"/>
    <property type="evidence" value="ECO:0007669"/>
    <property type="project" value="UniProtKB-UniRule"/>
</dbReference>
<keyword evidence="4 5" id="KW-0234">DNA repair</keyword>
<dbReference type="Gene3D" id="3.30.1370.100">
    <property type="entry name" value="MutL, C-terminal domain, regulatory subdomain"/>
    <property type="match status" value="1"/>
</dbReference>
<protein>
    <recommendedName>
        <fullName evidence="2 5">DNA mismatch repair protein MutL</fullName>
    </recommendedName>
</protein>
<dbReference type="STRING" id="1003.SAMN04488541_103445"/>
<dbReference type="Gene3D" id="3.30.1540.20">
    <property type="entry name" value="MutL, C-terminal domain, dimerisation subdomain"/>
    <property type="match status" value="1"/>
</dbReference>
<dbReference type="GO" id="GO:0032300">
    <property type="term" value="C:mismatch repair complex"/>
    <property type="evidence" value="ECO:0007669"/>
    <property type="project" value="InterPro"/>
</dbReference>
<evidence type="ECO:0000313" key="8">
    <source>
        <dbReference type="EMBL" id="SFF44002.1"/>
    </source>
</evidence>
<dbReference type="Proteomes" id="UP000199513">
    <property type="component" value="Unassembled WGS sequence"/>
</dbReference>
<dbReference type="HAMAP" id="MF_00149">
    <property type="entry name" value="DNA_mis_repair"/>
    <property type="match status" value="1"/>
</dbReference>
<reference evidence="8 9" key="1">
    <citation type="submission" date="2016-10" db="EMBL/GenBank/DDBJ databases">
        <authorList>
            <person name="de Groot N.N."/>
        </authorList>
    </citation>
    <scope>NUCLEOTIDE SEQUENCE [LARGE SCALE GENOMIC DNA]</scope>
    <source>
        <strain>GEY</strain>
        <strain evidence="9">DSM 9560</strain>
    </source>
</reference>
<dbReference type="SUPFAM" id="SSF55874">
    <property type="entry name" value="ATPase domain of HSP90 chaperone/DNA topoisomerase II/histidine kinase"/>
    <property type="match status" value="1"/>
</dbReference>
<evidence type="ECO:0000259" key="7">
    <source>
        <dbReference type="SMART" id="SM01340"/>
    </source>
</evidence>
<dbReference type="InterPro" id="IPR013507">
    <property type="entry name" value="DNA_mismatch_S5_2-like"/>
</dbReference>
<dbReference type="SMART" id="SM00853">
    <property type="entry name" value="MutL_C"/>
    <property type="match status" value="1"/>
</dbReference>
<dbReference type="Pfam" id="PF08676">
    <property type="entry name" value="MutL_C"/>
    <property type="match status" value="1"/>
</dbReference>
<organism evidence="8 9">
    <name type="scientific">Thermoflexibacter ruber</name>
    <dbReference type="NCBI Taxonomy" id="1003"/>
    <lineage>
        <taxon>Bacteria</taxon>
        <taxon>Pseudomonadati</taxon>
        <taxon>Bacteroidota</taxon>
        <taxon>Cytophagia</taxon>
        <taxon>Cytophagales</taxon>
        <taxon>Thermoflexibacteraceae</taxon>
        <taxon>Thermoflexibacter</taxon>
    </lineage>
</organism>
<dbReference type="AlphaFoldDB" id="A0A1I2INK5"/>
<dbReference type="InterPro" id="IPR014762">
    <property type="entry name" value="DNA_mismatch_repair_CS"/>
</dbReference>
<feature type="domain" description="MutL C-terminal dimerisation" evidence="6">
    <location>
        <begin position="432"/>
        <end position="572"/>
    </location>
</feature>
<dbReference type="RefSeq" id="WP_091548664.1">
    <property type="nucleotide sequence ID" value="NZ_FONY01000034.1"/>
</dbReference>
<dbReference type="PANTHER" id="PTHR10073:SF12">
    <property type="entry name" value="DNA MISMATCH REPAIR PROTEIN MLH1"/>
    <property type="match status" value="1"/>
</dbReference>
<accession>A0A1I2INK5</accession>
<dbReference type="InterPro" id="IPR020667">
    <property type="entry name" value="DNA_mismatch_repair_MutL"/>
</dbReference>
<evidence type="ECO:0000313" key="9">
    <source>
        <dbReference type="Proteomes" id="UP000199513"/>
    </source>
</evidence>
<gene>
    <name evidence="5" type="primary">mutL</name>
    <name evidence="8" type="ORF">SAMN04488541_103445</name>
</gene>
<dbReference type="InterPro" id="IPR014790">
    <property type="entry name" value="MutL_C"/>
</dbReference>
<dbReference type="InterPro" id="IPR002099">
    <property type="entry name" value="MutL/Mlh/PMS"/>
</dbReference>
<dbReference type="PANTHER" id="PTHR10073">
    <property type="entry name" value="DNA MISMATCH REPAIR PROTEIN MLH, PMS, MUTL"/>
    <property type="match status" value="1"/>
</dbReference>